<dbReference type="InterPro" id="IPR019787">
    <property type="entry name" value="Znf_PHD-finger"/>
</dbReference>
<reference evidence="10 11" key="1">
    <citation type="submission" date="2016-07" db="EMBL/GenBank/DDBJ databases">
        <title>Pervasive Adenine N6-methylation of Active Genes in Fungi.</title>
        <authorList>
            <consortium name="DOE Joint Genome Institute"/>
            <person name="Mondo S.J."/>
            <person name="Dannebaum R.O."/>
            <person name="Kuo R.C."/>
            <person name="Labutti K."/>
            <person name="Haridas S."/>
            <person name="Kuo A."/>
            <person name="Salamov A."/>
            <person name="Ahrendt S.R."/>
            <person name="Lipzen A."/>
            <person name="Sullivan W."/>
            <person name="Andreopoulos W.B."/>
            <person name="Clum A."/>
            <person name="Lindquist E."/>
            <person name="Daum C."/>
            <person name="Ramamoorthy G.K."/>
            <person name="Gryganskyi A."/>
            <person name="Culley D."/>
            <person name="Magnuson J.K."/>
            <person name="James T.Y."/>
            <person name="O'Malley M.A."/>
            <person name="Stajich J.E."/>
            <person name="Spatafora J.W."/>
            <person name="Visel A."/>
            <person name="Grigoriev I.V."/>
        </authorList>
    </citation>
    <scope>NUCLEOTIDE SEQUENCE [LARGE SCALE GENOMIC DNA]</scope>
    <source>
        <strain evidence="10 11">NRRL 3116</strain>
    </source>
</reference>
<protein>
    <recommendedName>
        <fullName evidence="9">PHD-type domain-containing protein</fullName>
    </recommendedName>
</protein>
<dbReference type="GeneID" id="33561836"/>
<dbReference type="Proteomes" id="UP000193648">
    <property type="component" value="Unassembled WGS sequence"/>
</dbReference>
<evidence type="ECO:0000256" key="1">
    <source>
        <dbReference type="ARBA" id="ARBA00004123"/>
    </source>
</evidence>
<keyword evidence="8" id="KW-0472">Membrane</keyword>
<evidence type="ECO:0000256" key="6">
    <source>
        <dbReference type="PROSITE-ProRule" id="PRU00146"/>
    </source>
</evidence>
<keyword evidence="3 6" id="KW-0863">Zinc-finger</keyword>
<feature type="transmembrane region" description="Helical" evidence="8">
    <location>
        <begin position="319"/>
        <end position="342"/>
    </location>
</feature>
<dbReference type="Pfam" id="PF00628">
    <property type="entry name" value="PHD"/>
    <property type="match status" value="1"/>
</dbReference>
<keyword evidence="5" id="KW-0539">Nucleus</keyword>
<keyword evidence="2" id="KW-0479">Metal-binding</keyword>
<dbReference type="Gene3D" id="3.30.40.10">
    <property type="entry name" value="Zinc/RING finger domain, C3HC4 (zinc finger)"/>
    <property type="match status" value="1"/>
</dbReference>
<evidence type="ECO:0000256" key="2">
    <source>
        <dbReference type="ARBA" id="ARBA00022723"/>
    </source>
</evidence>
<feature type="region of interest" description="Disordered" evidence="7">
    <location>
        <begin position="146"/>
        <end position="189"/>
    </location>
</feature>
<keyword evidence="8" id="KW-1133">Transmembrane helix</keyword>
<dbReference type="AlphaFoldDB" id="A0A1Y2G6Y9"/>
<dbReference type="GO" id="GO:0048188">
    <property type="term" value="C:Set1C/COMPASS complex"/>
    <property type="evidence" value="ECO:0007669"/>
    <property type="project" value="InterPro"/>
</dbReference>
<evidence type="ECO:0000313" key="11">
    <source>
        <dbReference type="Proteomes" id="UP000193648"/>
    </source>
</evidence>
<dbReference type="OrthoDB" id="436852at2759"/>
<comment type="caution">
    <text evidence="10">The sequence shown here is derived from an EMBL/GenBank/DDBJ whole genome shotgun (WGS) entry which is preliminary data.</text>
</comment>
<feature type="domain" description="PHD-type" evidence="9">
    <location>
        <begin position="244"/>
        <end position="298"/>
    </location>
</feature>
<organism evidence="10 11">
    <name type="scientific">Lobosporangium transversale</name>
    <dbReference type="NCBI Taxonomy" id="64571"/>
    <lineage>
        <taxon>Eukaryota</taxon>
        <taxon>Fungi</taxon>
        <taxon>Fungi incertae sedis</taxon>
        <taxon>Mucoromycota</taxon>
        <taxon>Mortierellomycotina</taxon>
        <taxon>Mortierellomycetes</taxon>
        <taxon>Mortierellales</taxon>
        <taxon>Mortierellaceae</taxon>
        <taxon>Lobosporangium</taxon>
    </lineage>
</organism>
<dbReference type="GO" id="GO:0045893">
    <property type="term" value="P:positive regulation of DNA-templated transcription"/>
    <property type="evidence" value="ECO:0007669"/>
    <property type="project" value="TreeGrafter"/>
</dbReference>
<sequence length="345" mass="38481">MADSTQQPDYYLHLDLAEGGLDPQPHGDTGESFLEFPESGSEEAAAMAQNSAIHGVNQWPDSSVKTTPTLDNAVSVREPTLDDSSVGNYTVLGTPVIIEPNTVHWNSARQVYGSLMDMELSKLSPPEQVSDCITPDLIFPSKNAQDKFSVTESQAEDTRIKASEASTSVAPLPTTTQHSSAKQTSGDSKKISIQLMTATQSLTDIRRSTRARKPSSLATQSEEYLAMGLNMISAPAERVTRSKKVYCYCQKPDDGEVMIQCDNCRQWFHGACVDVTDEIAELMELKNEKFFCDPCTEKLKGKMMLLLLYFLCSVYSQFVFFWIRISLFVFLFSFSFSFFFLLHKI</sequence>
<comment type="subcellular location">
    <subcellularLocation>
        <location evidence="1">Nucleus</location>
    </subcellularLocation>
</comment>
<gene>
    <name evidence="10" type="ORF">BCR41DRAFT_218193</name>
</gene>
<accession>A0A1Y2G6Y9</accession>
<evidence type="ECO:0000256" key="5">
    <source>
        <dbReference type="ARBA" id="ARBA00023242"/>
    </source>
</evidence>
<dbReference type="PANTHER" id="PTHR46174">
    <property type="entry name" value="CXXC-TYPE ZINC FINGER PROTEIN 1"/>
    <property type="match status" value="1"/>
</dbReference>
<evidence type="ECO:0000313" key="10">
    <source>
        <dbReference type="EMBL" id="ORY99536.1"/>
    </source>
</evidence>
<evidence type="ECO:0000259" key="9">
    <source>
        <dbReference type="PROSITE" id="PS50016"/>
    </source>
</evidence>
<dbReference type="PANTHER" id="PTHR46174:SF1">
    <property type="entry name" value="CXXC-TYPE ZINC FINGER PROTEIN 1"/>
    <property type="match status" value="1"/>
</dbReference>
<evidence type="ECO:0000256" key="3">
    <source>
        <dbReference type="ARBA" id="ARBA00022771"/>
    </source>
</evidence>
<proteinExistence type="predicted"/>
<name>A0A1Y2G6Y9_9FUNG</name>
<dbReference type="InterPro" id="IPR011011">
    <property type="entry name" value="Znf_FYVE_PHD"/>
</dbReference>
<dbReference type="SMART" id="SM00249">
    <property type="entry name" value="PHD"/>
    <property type="match status" value="1"/>
</dbReference>
<dbReference type="InterPro" id="IPR001965">
    <property type="entry name" value="Znf_PHD"/>
</dbReference>
<dbReference type="InParanoid" id="A0A1Y2G6Y9"/>
<dbReference type="PROSITE" id="PS01359">
    <property type="entry name" value="ZF_PHD_1"/>
    <property type="match status" value="1"/>
</dbReference>
<dbReference type="STRING" id="64571.A0A1Y2G6Y9"/>
<dbReference type="CDD" id="cd15552">
    <property type="entry name" value="PHD_PHF3_like"/>
    <property type="match status" value="1"/>
</dbReference>
<dbReference type="EMBL" id="MCFF01000068">
    <property type="protein sequence ID" value="ORY99536.1"/>
    <property type="molecule type" value="Genomic_DNA"/>
</dbReference>
<evidence type="ECO:0000256" key="8">
    <source>
        <dbReference type="SAM" id="Phobius"/>
    </source>
</evidence>
<dbReference type="InterPro" id="IPR019786">
    <property type="entry name" value="Zinc_finger_PHD-type_CS"/>
</dbReference>
<evidence type="ECO:0000256" key="4">
    <source>
        <dbReference type="ARBA" id="ARBA00022833"/>
    </source>
</evidence>
<dbReference type="PROSITE" id="PS50016">
    <property type="entry name" value="ZF_PHD_2"/>
    <property type="match status" value="1"/>
</dbReference>
<feature type="compositionally biased region" description="Polar residues" evidence="7">
    <location>
        <begin position="164"/>
        <end position="186"/>
    </location>
</feature>
<dbReference type="InterPro" id="IPR037869">
    <property type="entry name" value="Spp1/CFP1"/>
</dbReference>
<evidence type="ECO:0000256" key="7">
    <source>
        <dbReference type="SAM" id="MobiDB-lite"/>
    </source>
</evidence>
<keyword evidence="11" id="KW-1185">Reference proteome</keyword>
<keyword evidence="4" id="KW-0862">Zinc</keyword>
<keyword evidence="8" id="KW-0812">Transmembrane</keyword>
<dbReference type="GO" id="GO:0008270">
    <property type="term" value="F:zinc ion binding"/>
    <property type="evidence" value="ECO:0007669"/>
    <property type="project" value="UniProtKB-KW"/>
</dbReference>
<dbReference type="InterPro" id="IPR013083">
    <property type="entry name" value="Znf_RING/FYVE/PHD"/>
</dbReference>
<dbReference type="SUPFAM" id="SSF57903">
    <property type="entry name" value="FYVE/PHD zinc finger"/>
    <property type="match status" value="1"/>
</dbReference>
<dbReference type="RefSeq" id="XP_021875862.1">
    <property type="nucleotide sequence ID" value="XM_022019992.1"/>
</dbReference>